<sequence length="76" mass="9077">MIKKSSISENEQAVDVQTETNREFSIFSKIFKFVIRLYIKILKYTIVAFIEIFKEILRIPFGKKSKKHRKNSHTKL</sequence>
<evidence type="ECO:0000313" key="1">
    <source>
        <dbReference type="EMBL" id="MCH7413797.1"/>
    </source>
</evidence>
<gene>
    <name evidence="1" type="ORF">MM213_09900</name>
</gene>
<comment type="caution">
    <text evidence="1">The sequence shown here is derived from an EMBL/GenBank/DDBJ whole genome shotgun (WGS) entry which is preliminary data.</text>
</comment>
<name>A0ABS9VBI1_9BACT</name>
<evidence type="ECO:0000313" key="2">
    <source>
        <dbReference type="Proteomes" id="UP001165430"/>
    </source>
</evidence>
<keyword evidence="2" id="KW-1185">Reference proteome</keyword>
<accession>A0ABS9VBI1</accession>
<dbReference type="EMBL" id="JAKZGO010000007">
    <property type="protein sequence ID" value="MCH7413797.1"/>
    <property type="molecule type" value="Genomic_DNA"/>
</dbReference>
<dbReference type="RefSeq" id="WP_241411851.1">
    <property type="nucleotide sequence ID" value="NZ_JAKZGO010000007.1"/>
</dbReference>
<proteinExistence type="predicted"/>
<reference evidence="1" key="1">
    <citation type="submission" date="2022-03" db="EMBL/GenBank/DDBJ databases">
        <title>De novo assembled genomes of Belliella spp. (Cyclobacteriaceae) strains.</title>
        <authorList>
            <person name="Szabo A."/>
            <person name="Korponai K."/>
            <person name="Felfoldi T."/>
        </authorList>
    </citation>
    <scope>NUCLEOTIDE SEQUENCE</scope>
    <source>
        <strain evidence="1">DSM 111903</strain>
    </source>
</reference>
<organism evidence="1 2">
    <name type="scientific">Belliella alkalica</name>
    <dbReference type="NCBI Taxonomy" id="1730871"/>
    <lineage>
        <taxon>Bacteria</taxon>
        <taxon>Pseudomonadati</taxon>
        <taxon>Bacteroidota</taxon>
        <taxon>Cytophagia</taxon>
        <taxon>Cytophagales</taxon>
        <taxon>Cyclobacteriaceae</taxon>
        <taxon>Belliella</taxon>
    </lineage>
</organism>
<dbReference type="Proteomes" id="UP001165430">
    <property type="component" value="Unassembled WGS sequence"/>
</dbReference>
<protein>
    <submittedName>
        <fullName evidence="1">Uncharacterized protein</fullName>
    </submittedName>
</protein>